<dbReference type="InterPro" id="IPR012337">
    <property type="entry name" value="RNaseH-like_sf"/>
</dbReference>
<proteinExistence type="predicted"/>
<keyword evidence="3" id="KW-1185">Reference proteome</keyword>
<dbReference type="InterPro" id="IPR052035">
    <property type="entry name" value="ZnF_BED_domain_contain"/>
</dbReference>
<comment type="caution">
    <text evidence="2">The sequence shown here is derived from an EMBL/GenBank/DDBJ whole genome shotgun (WGS) entry which is preliminary data.</text>
</comment>
<dbReference type="PANTHER" id="PTHR46481">
    <property type="entry name" value="ZINC FINGER BED DOMAIN-CONTAINING PROTEIN 4"/>
    <property type="match status" value="1"/>
</dbReference>
<dbReference type="Proteomes" id="UP001274896">
    <property type="component" value="Unassembled WGS sequence"/>
</dbReference>
<dbReference type="SUPFAM" id="SSF53098">
    <property type="entry name" value="Ribonuclease H-like"/>
    <property type="match status" value="1"/>
</dbReference>
<sequence>MDVVTRWNSSLDMLERYLKQQAAITAALLSPEVRKNARQLDTMGSADISDAEEIVSLLKPLKKATTVLSDEKSATLSLIMPLKSMIEQSMMLDEKDSTTVSDMKTAILQNLSSRYAEAGTVEQTEPMEEGATDGNPIDAADAMHRVEQEQPPSKKTALEDLLGATSAKTAAAQSKSSIEIEIDMYKKDTSIPLTSCPLKWWKENAQMYPLLSSLAKAYLIIPATSVPSERVFSTAGDIINAQRSQLSPKHVDMLFFLQKKPVSNLKNTME</sequence>
<reference evidence="2" key="1">
    <citation type="submission" date="2023-06" db="EMBL/GenBank/DDBJ databases">
        <title>Male Hemibagrus guttatus genome.</title>
        <authorList>
            <person name="Bian C."/>
        </authorList>
    </citation>
    <scope>NUCLEOTIDE SEQUENCE</scope>
    <source>
        <strain evidence="2">Male_cb2023</strain>
        <tissue evidence="2">Muscle</tissue>
    </source>
</reference>
<evidence type="ECO:0000259" key="1">
    <source>
        <dbReference type="Pfam" id="PF05699"/>
    </source>
</evidence>
<name>A0AAE0QGZ5_9TELE</name>
<dbReference type="EMBL" id="JAUCMX010000016">
    <property type="protein sequence ID" value="KAK3520539.1"/>
    <property type="molecule type" value="Genomic_DNA"/>
</dbReference>
<dbReference type="AlphaFoldDB" id="A0AAE0QGZ5"/>
<dbReference type="GO" id="GO:0046983">
    <property type="term" value="F:protein dimerization activity"/>
    <property type="evidence" value="ECO:0007669"/>
    <property type="project" value="InterPro"/>
</dbReference>
<evidence type="ECO:0000313" key="3">
    <source>
        <dbReference type="Proteomes" id="UP001274896"/>
    </source>
</evidence>
<organism evidence="2 3">
    <name type="scientific">Hemibagrus guttatus</name>
    <dbReference type="NCBI Taxonomy" id="175788"/>
    <lineage>
        <taxon>Eukaryota</taxon>
        <taxon>Metazoa</taxon>
        <taxon>Chordata</taxon>
        <taxon>Craniata</taxon>
        <taxon>Vertebrata</taxon>
        <taxon>Euteleostomi</taxon>
        <taxon>Actinopterygii</taxon>
        <taxon>Neopterygii</taxon>
        <taxon>Teleostei</taxon>
        <taxon>Ostariophysi</taxon>
        <taxon>Siluriformes</taxon>
        <taxon>Bagridae</taxon>
        <taxon>Hemibagrus</taxon>
    </lineage>
</organism>
<feature type="domain" description="HAT C-terminal dimerisation" evidence="1">
    <location>
        <begin position="181"/>
        <end position="259"/>
    </location>
</feature>
<evidence type="ECO:0000313" key="2">
    <source>
        <dbReference type="EMBL" id="KAK3520539.1"/>
    </source>
</evidence>
<gene>
    <name evidence="2" type="ORF">QTP70_025776</name>
</gene>
<dbReference type="Pfam" id="PF05699">
    <property type="entry name" value="Dimer_Tnp_hAT"/>
    <property type="match status" value="1"/>
</dbReference>
<dbReference type="PANTHER" id="PTHR46481:SF9">
    <property type="entry name" value="ZINC FINGER BED DOMAIN-CONTAINING PROTEIN 1-LIKE"/>
    <property type="match status" value="1"/>
</dbReference>
<accession>A0AAE0QGZ5</accession>
<protein>
    <recommendedName>
        <fullName evidence="1">HAT C-terminal dimerisation domain-containing protein</fullName>
    </recommendedName>
</protein>
<dbReference type="InterPro" id="IPR008906">
    <property type="entry name" value="HATC_C_dom"/>
</dbReference>